<proteinExistence type="inferred from homology"/>
<feature type="domain" description="Exocyst component Exo84 C-terminal" evidence="5">
    <location>
        <begin position="1"/>
        <end position="68"/>
    </location>
</feature>
<dbReference type="InterPro" id="IPR042560">
    <property type="entry name" value="Exo84_C_2"/>
</dbReference>
<name>A0A9P8IBC8_9PEZI</name>
<accession>A0A9P8IBC8</accession>
<dbReference type="InterPro" id="IPR016159">
    <property type="entry name" value="Cullin_repeat-like_dom_sf"/>
</dbReference>
<dbReference type="Proteomes" id="UP000750711">
    <property type="component" value="Unassembled WGS sequence"/>
</dbReference>
<dbReference type="GO" id="GO:0006893">
    <property type="term" value="P:Golgi to plasma membrane transport"/>
    <property type="evidence" value="ECO:0007669"/>
    <property type="project" value="TreeGrafter"/>
</dbReference>
<evidence type="ECO:0000256" key="1">
    <source>
        <dbReference type="ARBA" id="ARBA00007210"/>
    </source>
</evidence>
<comment type="caution">
    <text evidence="6">The sequence shown here is derived from an EMBL/GenBank/DDBJ whole genome shotgun (WGS) entry which is preliminary data.</text>
</comment>
<dbReference type="InterPro" id="IPR032403">
    <property type="entry name" value="Exo84_C"/>
</dbReference>
<dbReference type="Gene3D" id="1.20.58.1220">
    <property type="entry name" value="Exo84p, C-terminal helical domain"/>
    <property type="match status" value="1"/>
</dbReference>
<dbReference type="InterPro" id="IPR033961">
    <property type="entry name" value="Exo84"/>
</dbReference>
<dbReference type="PANTHER" id="PTHR21426:SF12">
    <property type="entry name" value="EXOCYST COMPLEX COMPONENT 8"/>
    <property type="match status" value="1"/>
</dbReference>
<comment type="similarity">
    <text evidence="1">Belongs to the EXO84 family.</text>
</comment>
<keyword evidence="2" id="KW-0813">Transport</keyword>
<evidence type="ECO:0000313" key="7">
    <source>
        <dbReference type="Proteomes" id="UP000750711"/>
    </source>
</evidence>
<dbReference type="SUPFAM" id="SSF74788">
    <property type="entry name" value="Cullin repeat-like"/>
    <property type="match status" value="1"/>
</dbReference>
<keyword evidence="4" id="KW-0653">Protein transport</keyword>
<keyword evidence="3" id="KW-0268">Exocytosis</keyword>
<gene>
    <name evidence="6" type="primary">EXO84</name>
    <name evidence="6" type="ORF">GP486_007636</name>
</gene>
<feature type="non-terminal residue" evidence="6">
    <location>
        <position position="1"/>
    </location>
</feature>
<evidence type="ECO:0000256" key="2">
    <source>
        <dbReference type="ARBA" id="ARBA00022448"/>
    </source>
</evidence>
<dbReference type="GO" id="GO:0006887">
    <property type="term" value="P:exocytosis"/>
    <property type="evidence" value="ECO:0007669"/>
    <property type="project" value="UniProtKB-KW"/>
</dbReference>
<dbReference type="EMBL" id="JAGHQM010002279">
    <property type="protein sequence ID" value="KAH0551001.1"/>
    <property type="molecule type" value="Genomic_DNA"/>
</dbReference>
<evidence type="ECO:0000256" key="4">
    <source>
        <dbReference type="ARBA" id="ARBA00022927"/>
    </source>
</evidence>
<keyword evidence="7" id="KW-1185">Reference proteome</keyword>
<sequence length="86" mass="9556">NTVRIYQACFPPLMMSACVKWAKEHVDMFNGALARQLSSEDTRSQIWADCMERAREHAKLLVDVGLDLRDQVGKGVEGWGGSTGSE</sequence>
<protein>
    <submittedName>
        <fullName evidence="6">Exocyst complex component exo84</fullName>
    </submittedName>
</protein>
<dbReference type="GO" id="GO:0015031">
    <property type="term" value="P:protein transport"/>
    <property type="evidence" value="ECO:0007669"/>
    <property type="project" value="UniProtKB-KW"/>
</dbReference>
<dbReference type="GO" id="GO:0000145">
    <property type="term" value="C:exocyst"/>
    <property type="evidence" value="ECO:0007669"/>
    <property type="project" value="InterPro"/>
</dbReference>
<dbReference type="AlphaFoldDB" id="A0A9P8IBC8"/>
<evidence type="ECO:0000259" key="5">
    <source>
        <dbReference type="Pfam" id="PF16528"/>
    </source>
</evidence>
<evidence type="ECO:0000256" key="3">
    <source>
        <dbReference type="ARBA" id="ARBA00022483"/>
    </source>
</evidence>
<evidence type="ECO:0000313" key="6">
    <source>
        <dbReference type="EMBL" id="KAH0551001.1"/>
    </source>
</evidence>
<organism evidence="6 7">
    <name type="scientific">Trichoglossum hirsutum</name>
    <dbReference type="NCBI Taxonomy" id="265104"/>
    <lineage>
        <taxon>Eukaryota</taxon>
        <taxon>Fungi</taxon>
        <taxon>Dikarya</taxon>
        <taxon>Ascomycota</taxon>
        <taxon>Pezizomycotina</taxon>
        <taxon>Geoglossomycetes</taxon>
        <taxon>Geoglossales</taxon>
        <taxon>Geoglossaceae</taxon>
        <taxon>Trichoglossum</taxon>
    </lineage>
</organism>
<dbReference type="PANTHER" id="PTHR21426">
    <property type="entry name" value="EXOCYST COMPLEX COMPONENT 8"/>
    <property type="match status" value="1"/>
</dbReference>
<reference evidence="6" key="1">
    <citation type="submission" date="2021-03" db="EMBL/GenBank/DDBJ databases">
        <title>Comparative genomics and phylogenomic investigation of the class Geoglossomycetes provide insights into ecological specialization and systematics.</title>
        <authorList>
            <person name="Melie T."/>
            <person name="Pirro S."/>
            <person name="Miller A.N."/>
            <person name="Quandt A."/>
        </authorList>
    </citation>
    <scope>NUCLEOTIDE SEQUENCE</scope>
    <source>
        <strain evidence="6">CAQ_001_2017</strain>
    </source>
</reference>
<dbReference type="Pfam" id="PF16528">
    <property type="entry name" value="Exo84_C"/>
    <property type="match status" value="1"/>
</dbReference>